<evidence type="ECO:0000256" key="6">
    <source>
        <dbReference type="HAMAP-Rule" id="MF_00265"/>
    </source>
</evidence>
<comment type="function">
    <text evidence="6">Toxic component of a toxin-antitoxin (TA) system. An RNase.</text>
</comment>
<evidence type="ECO:0000313" key="9">
    <source>
        <dbReference type="Proteomes" id="UP000005317"/>
    </source>
</evidence>
<evidence type="ECO:0000259" key="7">
    <source>
        <dbReference type="Pfam" id="PF01850"/>
    </source>
</evidence>
<keyword evidence="4 6" id="KW-0378">Hydrolase</keyword>
<proteinExistence type="inferred from homology"/>
<dbReference type="GO" id="GO:0090729">
    <property type="term" value="F:toxin activity"/>
    <property type="evidence" value="ECO:0007669"/>
    <property type="project" value="UniProtKB-KW"/>
</dbReference>
<feature type="binding site" evidence="6">
    <location>
        <position position="6"/>
    </location>
    <ligand>
        <name>Mg(2+)</name>
        <dbReference type="ChEBI" id="CHEBI:18420"/>
    </ligand>
</feature>
<dbReference type="GO" id="GO:0004540">
    <property type="term" value="F:RNA nuclease activity"/>
    <property type="evidence" value="ECO:0007669"/>
    <property type="project" value="InterPro"/>
</dbReference>
<protein>
    <recommendedName>
        <fullName evidence="6">Ribonuclease VapC</fullName>
        <shortName evidence="6">RNase VapC</shortName>
        <ecNumber evidence="6">3.1.-.-</ecNumber>
    </recommendedName>
    <alternativeName>
        <fullName evidence="6">Toxin VapC</fullName>
    </alternativeName>
</protein>
<keyword evidence="1 6" id="KW-1277">Toxin-antitoxin system</keyword>
<dbReference type="EC" id="3.1.-.-" evidence="6"/>
<dbReference type="Pfam" id="PF01850">
    <property type="entry name" value="PIN"/>
    <property type="match status" value="1"/>
</dbReference>
<dbReference type="InterPro" id="IPR002716">
    <property type="entry name" value="PIN_dom"/>
</dbReference>
<dbReference type="PANTHER" id="PTHR35901:SF1">
    <property type="entry name" value="EXONUCLEASE VAPC9"/>
    <property type="match status" value="1"/>
</dbReference>
<dbReference type="OrthoDB" id="1524147at2"/>
<dbReference type="InterPro" id="IPR029060">
    <property type="entry name" value="PIN-like_dom_sf"/>
</dbReference>
<dbReference type="HAMAP" id="MF_00265">
    <property type="entry name" value="VapC_Nob1"/>
    <property type="match status" value="1"/>
</dbReference>
<gene>
    <name evidence="6" type="primary">vapC</name>
    <name evidence="8" type="ORF">Thini_2229</name>
</gene>
<evidence type="ECO:0000256" key="5">
    <source>
        <dbReference type="ARBA" id="ARBA00022842"/>
    </source>
</evidence>
<feature type="domain" description="PIN" evidence="7">
    <location>
        <begin position="4"/>
        <end position="119"/>
    </location>
</feature>
<keyword evidence="9" id="KW-1185">Reference proteome</keyword>
<dbReference type="GO" id="GO:0016787">
    <property type="term" value="F:hydrolase activity"/>
    <property type="evidence" value="ECO:0007669"/>
    <property type="project" value="UniProtKB-KW"/>
</dbReference>
<keyword evidence="6" id="KW-0800">Toxin</keyword>
<dbReference type="EMBL" id="JH651384">
    <property type="protein sequence ID" value="EIJ34792.1"/>
    <property type="molecule type" value="Genomic_DNA"/>
</dbReference>
<evidence type="ECO:0000256" key="4">
    <source>
        <dbReference type="ARBA" id="ARBA00022801"/>
    </source>
</evidence>
<dbReference type="PANTHER" id="PTHR35901">
    <property type="entry name" value="RIBONUCLEASE VAPC3"/>
    <property type="match status" value="1"/>
</dbReference>
<organism evidence="8 9">
    <name type="scientific">Thiothrix nivea (strain ATCC 35100 / DSM 5205 / JP2)</name>
    <dbReference type="NCBI Taxonomy" id="870187"/>
    <lineage>
        <taxon>Bacteria</taxon>
        <taxon>Pseudomonadati</taxon>
        <taxon>Pseudomonadota</taxon>
        <taxon>Gammaproteobacteria</taxon>
        <taxon>Thiotrichales</taxon>
        <taxon>Thiotrichaceae</taxon>
        <taxon>Thiothrix</taxon>
    </lineage>
</organism>
<dbReference type="CDD" id="cd09873">
    <property type="entry name" value="PIN_Pae0151-like"/>
    <property type="match status" value="1"/>
</dbReference>
<keyword evidence="2 6" id="KW-0540">Nuclease</keyword>
<dbReference type="Gene3D" id="3.40.50.1010">
    <property type="entry name" value="5'-nuclease"/>
    <property type="match status" value="1"/>
</dbReference>
<evidence type="ECO:0000256" key="1">
    <source>
        <dbReference type="ARBA" id="ARBA00022649"/>
    </source>
</evidence>
<keyword evidence="3 6" id="KW-0479">Metal-binding</keyword>
<reference evidence="9" key="1">
    <citation type="journal article" date="2011" name="Stand. Genomic Sci.">
        <title>Genome sequence of the filamentous, gliding Thiothrix nivea neotype strain (JP2(T)).</title>
        <authorList>
            <person name="Lapidus A."/>
            <person name="Nolan M."/>
            <person name="Lucas S."/>
            <person name="Glavina Del Rio T."/>
            <person name="Tice H."/>
            <person name="Cheng J.F."/>
            <person name="Tapia R."/>
            <person name="Han C."/>
            <person name="Goodwin L."/>
            <person name="Pitluck S."/>
            <person name="Liolios K."/>
            <person name="Pagani I."/>
            <person name="Ivanova N."/>
            <person name="Huntemann M."/>
            <person name="Mavromatis K."/>
            <person name="Mikhailova N."/>
            <person name="Pati A."/>
            <person name="Chen A."/>
            <person name="Palaniappan K."/>
            <person name="Land M."/>
            <person name="Brambilla E.M."/>
            <person name="Rohde M."/>
            <person name="Abt B."/>
            <person name="Verbarg S."/>
            <person name="Goker M."/>
            <person name="Bristow J."/>
            <person name="Eisen J.A."/>
            <person name="Markowitz V."/>
            <person name="Hugenholtz P."/>
            <person name="Kyrpides N.C."/>
            <person name="Klenk H.P."/>
            <person name="Woyke T."/>
        </authorList>
    </citation>
    <scope>NUCLEOTIDE SEQUENCE [LARGE SCALE GENOMIC DNA]</scope>
    <source>
        <strain evidence="9">ATCC 35100 / DSM 5205 / JP2</strain>
    </source>
</reference>
<dbReference type="InterPro" id="IPR022907">
    <property type="entry name" value="VapC_family"/>
</dbReference>
<dbReference type="RefSeq" id="WP_002708714.1">
    <property type="nucleotide sequence ID" value="NZ_JH651384.1"/>
</dbReference>
<dbReference type="GO" id="GO:0000287">
    <property type="term" value="F:magnesium ion binding"/>
    <property type="evidence" value="ECO:0007669"/>
    <property type="project" value="UniProtKB-UniRule"/>
</dbReference>
<dbReference type="SUPFAM" id="SSF88723">
    <property type="entry name" value="PIN domain-like"/>
    <property type="match status" value="1"/>
</dbReference>
<dbReference type="InterPro" id="IPR051619">
    <property type="entry name" value="TypeII_TA_RNase_PINc/VapC"/>
</dbReference>
<dbReference type="Proteomes" id="UP000005317">
    <property type="component" value="Unassembled WGS sequence"/>
</dbReference>
<dbReference type="AlphaFoldDB" id="A0A656HF13"/>
<comment type="similarity">
    <text evidence="6">Belongs to the PINc/VapC protein family.</text>
</comment>
<evidence type="ECO:0000256" key="3">
    <source>
        <dbReference type="ARBA" id="ARBA00022723"/>
    </source>
</evidence>
<accession>A0A656HF13</accession>
<feature type="binding site" evidence="6">
    <location>
        <position position="97"/>
    </location>
    <ligand>
        <name>Mg(2+)</name>
        <dbReference type="ChEBI" id="CHEBI:18420"/>
    </ligand>
</feature>
<comment type="cofactor">
    <cofactor evidence="6">
        <name>Mg(2+)</name>
        <dbReference type="ChEBI" id="CHEBI:18420"/>
    </cofactor>
</comment>
<keyword evidence="5 6" id="KW-0460">Magnesium</keyword>
<name>A0A656HF13_THINJ</name>
<sequence length="142" mass="16569">MNLIVDASVAIKWFVPEIYWEHAARLQDAPDLYTPDFMLLECANILSKKVRRKEIPRDLADEIQQNLLYLPVQLYPWQDLLLEASDIAHATYRSVYDCLYLVLARQLEGRVVTADKKLYLALETHPEWSGHLLWIEDVLSNT</sequence>
<dbReference type="InterPro" id="IPR044153">
    <property type="entry name" value="PIN_Pae0151-like"/>
</dbReference>
<evidence type="ECO:0000256" key="2">
    <source>
        <dbReference type="ARBA" id="ARBA00022722"/>
    </source>
</evidence>
<evidence type="ECO:0000313" key="8">
    <source>
        <dbReference type="EMBL" id="EIJ34792.1"/>
    </source>
</evidence>